<feature type="signal peptide" evidence="2">
    <location>
        <begin position="1"/>
        <end position="23"/>
    </location>
</feature>
<dbReference type="Proteomes" id="UP000270261">
    <property type="component" value="Unassembled WGS sequence"/>
</dbReference>
<evidence type="ECO:0000256" key="2">
    <source>
        <dbReference type="SAM" id="SignalP"/>
    </source>
</evidence>
<organism evidence="3 4">
    <name type="scientific">Lautropia dentalis</name>
    <dbReference type="NCBI Taxonomy" id="2490857"/>
    <lineage>
        <taxon>Bacteria</taxon>
        <taxon>Pseudomonadati</taxon>
        <taxon>Pseudomonadota</taxon>
        <taxon>Betaproteobacteria</taxon>
        <taxon>Burkholderiales</taxon>
        <taxon>Burkholderiaceae</taxon>
        <taxon>Lautropia</taxon>
    </lineage>
</organism>
<feature type="compositionally biased region" description="Basic and acidic residues" evidence="1">
    <location>
        <begin position="194"/>
        <end position="207"/>
    </location>
</feature>
<evidence type="ECO:0000313" key="4">
    <source>
        <dbReference type="Proteomes" id="UP000270261"/>
    </source>
</evidence>
<reference evidence="3 4" key="1">
    <citation type="submission" date="2018-11" db="EMBL/GenBank/DDBJ databases">
        <title>Genome sequencing of Lautropia sp. KCOM 2505 (= ChDC F240).</title>
        <authorList>
            <person name="Kook J.-K."/>
            <person name="Park S.-N."/>
            <person name="Lim Y.K."/>
        </authorList>
    </citation>
    <scope>NUCLEOTIDE SEQUENCE [LARGE SCALE GENOMIC DNA]</scope>
    <source>
        <strain evidence="3 4">KCOM 2505</strain>
    </source>
</reference>
<accession>A0A426FRB7</accession>
<name>A0A426FRB7_9BURK</name>
<gene>
    <name evidence="3" type="ORF">EHV23_02875</name>
</gene>
<dbReference type="AlphaFoldDB" id="A0A426FRB7"/>
<protein>
    <recommendedName>
        <fullName evidence="5">Lipoprotein</fullName>
    </recommendedName>
</protein>
<keyword evidence="4" id="KW-1185">Reference proteome</keyword>
<dbReference type="EMBL" id="RRUE01000001">
    <property type="protein sequence ID" value="RRN45200.1"/>
    <property type="molecule type" value="Genomic_DNA"/>
</dbReference>
<feature type="region of interest" description="Disordered" evidence="1">
    <location>
        <begin position="140"/>
        <end position="163"/>
    </location>
</feature>
<evidence type="ECO:0008006" key="5">
    <source>
        <dbReference type="Google" id="ProtNLM"/>
    </source>
</evidence>
<feature type="region of interest" description="Disordered" evidence="1">
    <location>
        <begin position="258"/>
        <end position="330"/>
    </location>
</feature>
<sequence length="520" mass="54495">MTPHPATTVLAKALFLLAIAAAAGCDRDGAQMPIGQKTHELKLTGMQEPCPAGLSENGRPVSQAVLDRVRQVKVTWPEGVAIDRERRDGVFYHDAIVFDDPTSDGPSKTLTGCSASIDELAAWACVRNPVNEGLPCAPERLDRPPHPEAPVMPSKPEDLKDPAGRACEQLPASLSGLMLVRCVFGPEAMAVAREKAREQGKAQDRAGDGAARQTSADASTVGDENGLPARRPTVQPPFGRVAPDDRIRIVAPQTASLPAAGASHAAQDALPDATGASPAAQDASPAARNASSSASEVSSPAHGAASSEKKAADGHAVPARGKGAPDAGTDIDGLQFVRNDKEVAAMVRTFEMISRARERADAVGAEAASREFQIPQLALSVKDLPLTGPVAHPPFGTALAVTPAGSWKNDRWTGLARYFRMGDGTWIELAERDLAASRGMLYLTPAMVNVDINGKPASATAFVDGSGRRLRRVIWVRGPRLYELTVLDPQSGSDQAGSTRGGGTLAGRSVLDMARMTGHP</sequence>
<comment type="caution">
    <text evidence="3">The sequence shown here is derived from an EMBL/GenBank/DDBJ whole genome shotgun (WGS) entry which is preliminary data.</text>
</comment>
<keyword evidence="2" id="KW-0732">Signal</keyword>
<feature type="region of interest" description="Disordered" evidence="1">
    <location>
        <begin position="194"/>
        <end position="244"/>
    </location>
</feature>
<evidence type="ECO:0000256" key="1">
    <source>
        <dbReference type="SAM" id="MobiDB-lite"/>
    </source>
</evidence>
<evidence type="ECO:0000313" key="3">
    <source>
        <dbReference type="EMBL" id="RRN45200.1"/>
    </source>
</evidence>
<feature type="compositionally biased region" description="Low complexity" evidence="1">
    <location>
        <begin position="276"/>
        <end position="301"/>
    </location>
</feature>
<dbReference type="RefSeq" id="WP_125094630.1">
    <property type="nucleotide sequence ID" value="NZ_RRUE01000001.1"/>
</dbReference>
<feature type="chain" id="PRO_5019029252" description="Lipoprotein" evidence="2">
    <location>
        <begin position="24"/>
        <end position="520"/>
    </location>
</feature>
<proteinExistence type="predicted"/>